<keyword evidence="2" id="KW-1185">Reference proteome</keyword>
<evidence type="ECO:0000313" key="1">
    <source>
        <dbReference type="EMBL" id="RKS68922.1"/>
    </source>
</evidence>
<gene>
    <name evidence="1" type="ORF">BZB76_6060</name>
</gene>
<evidence type="ECO:0000313" key="2">
    <source>
        <dbReference type="Proteomes" id="UP000274601"/>
    </source>
</evidence>
<accession>A0A495QB50</accession>
<sequence>MVGWTFRSVKAGMAEVMRGERGGNLRDDRAGEAVVTRRAERITTMGGGANRKVSPRREVRMGDAACSGGVTLYGGAV</sequence>
<proteinExistence type="predicted"/>
<dbReference type="Proteomes" id="UP000274601">
    <property type="component" value="Unassembled WGS sequence"/>
</dbReference>
<dbReference type="EMBL" id="RBWU01000007">
    <property type="protein sequence ID" value="RKS68922.1"/>
    <property type="molecule type" value="Genomic_DNA"/>
</dbReference>
<reference evidence="1 2" key="1">
    <citation type="submission" date="2018-10" db="EMBL/GenBank/DDBJ databases">
        <title>Genomic Encyclopedia of Archaeal and Bacterial Type Strains, Phase II (KMG-II): from individual species to whole genera.</title>
        <authorList>
            <person name="Goeker M."/>
        </authorList>
    </citation>
    <scope>NUCLEOTIDE SEQUENCE [LARGE SCALE GENOMIC DNA]</scope>
    <source>
        <strain evidence="1 2">DSM 43383</strain>
    </source>
</reference>
<organism evidence="1 2">
    <name type="scientific">Actinomadura pelletieri DSM 43383</name>
    <dbReference type="NCBI Taxonomy" id="1120940"/>
    <lineage>
        <taxon>Bacteria</taxon>
        <taxon>Bacillati</taxon>
        <taxon>Actinomycetota</taxon>
        <taxon>Actinomycetes</taxon>
        <taxon>Streptosporangiales</taxon>
        <taxon>Thermomonosporaceae</taxon>
        <taxon>Actinomadura</taxon>
    </lineage>
</organism>
<comment type="caution">
    <text evidence="1">The sequence shown here is derived from an EMBL/GenBank/DDBJ whole genome shotgun (WGS) entry which is preliminary data.</text>
</comment>
<name>A0A495QB50_9ACTN</name>
<protein>
    <submittedName>
        <fullName evidence="1">Uncharacterized protein</fullName>
    </submittedName>
</protein>
<dbReference type="AlphaFoldDB" id="A0A495QB50"/>